<feature type="domain" description="RNA-binding S4" evidence="4">
    <location>
        <begin position="15"/>
        <end position="72"/>
    </location>
</feature>
<protein>
    <recommendedName>
        <fullName evidence="4">RNA-binding S4 domain-containing protein</fullName>
    </recommendedName>
</protein>
<sequence>MAIARALQLRRTRLEWLARRLALSGCLSRHEALEAIKQGNVQVDGQTVTRDVQICDEAEISYLGRTLPAAAARPALFGMIKPPRVACTYTTNGPGPTLKTLLAQCPSVPELPLREIKKYESELMQQRLKEKERLKKGNWHDRREARDRRETGTSNILEESDLRSLEEEDHKGSNKKGSSSINDSSLLHIPGHLIPVNHLPLQAEGLVLLTNDGEFAHALRNPANKIVTAYDFRVSGPLPTAGLWRQWALGVRKEGVDYGRVWVQFLRPCPSGAWLRLKLVEPPGADFRALLGSCGLKIRRTRLYSFGPYLSSSVPSETLLPLSIHRALQHLVPSQRPRLMLVPAKGETQQTIEATQHLKSLKGGGFPVARLLKESSVLVTAGRARLK</sequence>
<dbReference type="Pfam" id="PF01479">
    <property type="entry name" value="S4"/>
    <property type="match status" value="1"/>
</dbReference>
<dbReference type="Proteomes" id="UP000030747">
    <property type="component" value="Unassembled WGS sequence"/>
</dbReference>
<name>U6KGE0_EIMTE</name>
<dbReference type="VEuPathDB" id="ToxoDB:ETH_00005010"/>
<dbReference type="PANTHER" id="PTHR47683:SF2">
    <property type="entry name" value="RNA-BINDING S4 DOMAIN-CONTAINING PROTEIN"/>
    <property type="match status" value="1"/>
</dbReference>
<reference evidence="5" key="2">
    <citation type="submission" date="2013-10" db="EMBL/GenBank/DDBJ databases">
        <authorList>
            <person name="Aslett M."/>
        </authorList>
    </citation>
    <scope>NUCLEOTIDE SEQUENCE [LARGE SCALE GENOMIC DNA]</scope>
    <source>
        <strain evidence="5">Houghton</strain>
    </source>
</reference>
<dbReference type="InterPro" id="IPR002942">
    <property type="entry name" value="S4_RNA-bd"/>
</dbReference>
<dbReference type="InterPro" id="IPR042092">
    <property type="entry name" value="PsdUridine_s_RsuA/RluB/E/F_cat"/>
</dbReference>
<dbReference type="GO" id="GO:0009982">
    <property type="term" value="F:pseudouridine synthase activity"/>
    <property type="evidence" value="ECO:0007669"/>
    <property type="project" value="InterPro"/>
</dbReference>
<dbReference type="InterPro" id="IPR036986">
    <property type="entry name" value="S4_RNA-bd_sf"/>
</dbReference>
<dbReference type="GeneID" id="25250210"/>
<gene>
    <name evidence="5" type="ORF">ETH_00005010</name>
</gene>
<dbReference type="RefSeq" id="XP_013227847.1">
    <property type="nucleotide sequence ID" value="XM_013372393.1"/>
</dbReference>
<feature type="compositionally biased region" description="Basic and acidic residues" evidence="3">
    <location>
        <begin position="160"/>
        <end position="172"/>
    </location>
</feature>
<accession>U6KGE0</accession>
<evidence type="ECO:0000259" key="4">
    <source>
        <dbReference type="SMART" id="SM00363"/>
    </source>
</evidence>
<dbReference type="SUPFAM" id="SSF55174">
    <property type="entry name" value="Alpha-L RNA-binding motif"/>
    <property type="match status" value="1"/>
</dbReference>
<dbReference type="InterPro" id="IPR050343">
    <property type="entry name" value="RsuA_PseudoU_synthase"/>
</dbReference>
<proteinExistence type="predicted"/>
<dbReference type="SMART" id="SM00363">
    <property type="entry name" value="S4"/>
    <property type="match status" value="1"/>
</dbReference>
<dbReference type="EMBL" id="HG673746">
    <property type="protein sequence ID" value="CDJ37009.1"/>
    <property type="molecule type" value="Genomic_DNA"/>
</dbReference>
<evidence type="ECO:0000313" key="6">
    <source>
        <dbReference type="Proteomes" id="UP000030747"/>
    </source>
</evidence>
<evidence type="ECO:0000256" key="3">
    <source>
        <dbReference type="SAM" id="MobiDB-lite"/>
    </source>
</evidence>
<feature type="region of interest" description="Disordered" evidence="3">
    <location>
        <begin position="134"/>
        <end position="182"/>
    </location>
</feature>
<evidence type="ECO:0000256" key="2">
    <source>
        <dbReference type="PROSITE-ProRule" id="PRU00182"/>
    </source>
</evidence>
<dbReference type="OrthoDB" id="440619at2759"/>
<dbReference type="VEuPathDB" id="ToxoDB:ETH2_0813000"/>
<dbReference type="Gene3D" id="3.10.290.10">
    <property type="entry name" value="RNA-binding S4 domain"/>
    <property type="match status" value="1"/>
</dbReference>
<feature type="compositionally biased region" description="Basic and acidic residues" evidence="3">
    <location>
        <begin position="134"/>
        <end position="151"/>
    </location>
</feature>
<evidence type="ECO:0000313" key="5">
    <source>
        <dbReference type="EMBL" id="CDJ37009.1"/>
    </source>
</evidence>
<evidence type="ECO:0000256" key="1">
    <source>
        <dbReference type="ARBA" id="ARBA00023235"/>
    </source>
</evidence>
<keyword evidence="6" id="KW-1185">Reference proteome</keyword>
<dbReference type="GO" id="GO:0001522">
    <property type="term" value="P:pseudouridine synthesis"/>
    <property type="evidence" value="ECO:0007669"/>
    <property type="project" value="InterPro"/>
</dbReference>
<dbReference type="Gene3D" id="3.30.70.580">
    <property type="entry name" value="Pseudouridine synthase I, catalytic domain, N-terminal subdomain"/>
    <property type="match status" value="1"/>
</dbReference>
<dbReference type="OMA" id="FGPYKAS"/>
<dbReference type="PANTHER" id="PTHR47683">
    <property type="entry name" value="PSEUDOURIDINE SYNTHASE FAMILY PROTEIN-RELATED"/>
    <property type="match status" value="1"/>
</dbReference>
<dbReference type="Gene3D" id="3.30.70.1560">
    <property type="entry name" value="Alpha-L RNA-binding motif"/>
    <property type="match status" value="1"/>
</dbReference>
<dbReference type="GO" id="GO:0003723">
    <property type="term" value="F:RNA binding"/>
    <property type="evidence" value="ECO:0007669"/>
    <property type="project" value="UniProtKB-KW"/>
</dbReference>
<dbReference type="AlphaFoldDB" id="U6KGE0"/>
<dbReference type="SUPFAM" id="SSF55120">
    <property type="entry name" value="Pseudouridine synthase"/>
    <property type="match status" value="1"/>
</dbReference>
<reference evidence="5" key="1">
    <citation type="submission" date="2013-10" db="EMBL/GenBank/DDBJ databases">
        <title>Genomic analysis of the causative agents of coccidiosis in chickens.</title>
        <authorList>
            <person name="Reid A.J."/>
            <person name="Blake D."/>
            <person name="Billington K."/>
            <person name="Browne H."/>
            <person name="Dunn M."/>
            <person name="Hung S."/>
            <person name="Kawahara F."/>
            <person name="Miranda-Saavedra D."/>
            <person name="Mourier T."/>
            <person name="Nagra H."/>
            <person name="Otto T.D."/>
            <person name="Rawlings N."/>
            <person name="Sanchez A."/>
            <person name="Sanders M."/>
            <person name="Subramaniam C."/>
            <person name="Tay Y."/>
            <person name="Dear P."/>
            <person name="Doerig C."/>
            <person name="Gruber A."/>
            <person name="Parkinson J."/>
            <person name="Shirley M."/>
            <person name="Wan K.L."/>
            <person name="Berriman M."/>
            <person name="Tomley F."/>
            <person name="Pain A."/>
        </authorList>
    </citation>
    <scope>NUCLEOTIDE SEQUENCE [LARGE SCALE GENOMIC DNA]</scope>
    <source>
        <strain evidence="5">Houghton</strain>
    </source>
</reference>
<dbReference type="PROSITE" id="PS50889">
    <property type="entry name" value="S4"/>
    <property type="match status" value="1"/>
</dbReference>
<dbReference type="InterPro" id="IPR020103">
    <property type="entry name" value="PsdUridine_synth_cat_dom_sf"/>
</dbReference>
<keyword evidence="2" id="KW-0694">RNA-binding</keyword>
<dbReference type="CDD" id="cd00165">
    <property type="entry name" value="S4"/>
    <property type="match status" value="1"/>
</dbReference>
<keyword evidence="1" id="KW-0413">Isomerase</keyword>
<organism evidence="5 6">
    <name type="scientific">Eimeria tenella</name>
    <name type="common">Coccidian parasite</name>
    <dbReference type="NCBI Taxonomy" id="5802"/>
    <lineage>
        <taxon>Eukaryota</taxon>
        <taxon>Sar</taxon>
        <taxon>Alveolata</taxon>
        <taxon>Apicomplexa</taxon>
        <taxon>Conoidasida</taxon>
        <taxon>Coccidia</taxon>
        <taxon>Eucoccidiorida</taxon>
        <taxon>Eimeriorina</taxon>
        <taxon>Eimeriidae</taxon>
        <taxon>Eimeria</taxon>
    </lineage>
</organism>
<dbReference type="InterPro" id="IPR020094">
    <property type="entry name" value="TruA/RsuA/RluB/E/F_N"/>
</dbReference>